<dbReference type="KEGG" id="cqi:110720412"/>
<dbReference type="OMA" id="FVEHANQ"/>
<sequence>MEFSFVKIEQYLNSFKSSNAFLPTTLFILLVLIFYLKSKKRTIYLLDYACYKPPPTLRVPFSTFIEHAMIVFKDNPKVARFQMRILERAGLGDETGLPPALQFIPPEPSFSRTHDEAHLVIFSSIDELLKKTGVRPNNIGILITNCSIFCPTPSLSSMIMNKYKLRSCTKTFSLSGMGCSASAISLDLAKRLLQVMPNSYALVVSTEILTPNCYMGLERSMTVPGCLFRLGCSSLLLTNKREERYRAKYQLLHTIRTHIGANDASYTSVMQQEDEEGRLGIALSKDLLVVAGEALTLNITTLGPLVLPLSEKLKFAYNYVARKISSHKKIKAYIPNFNKAFDHFCIHAGGRAVIEEIQKALRLSAQDVEASRMNLYRFGNTSSSSIWYELSYIEAKGKMKKGERVWQIAFGSGFKCNSIVLKCNRNIDPKIDGFGPWKDCIQMYPMDVPEIRKL</sequence>
<dbReference type="Gene3D" id="3.40.47.10">
    <property type="match status" value="1"/>
</dbReference>
<evidence type="ECO:0000313" key="11">
    <source>
        <dbReference type="Proteomes" id="UP000596660"/>
    </source>
</evidence>
<evidence type="ECO:0000256" key="2">
    <source>
        <dbReference type="ARBA" id="ARBA00005531"/>
    </source>
</evidence>
<keyword evidence="4 6" id="KW-0012">Acyltransferase</keyword>
<dbReference type="EnsemblPlants" id="AUR62023314-RA">
    <property type="protein sequence ID" value="AUR62023314-RA:cds"/>
    <property type="gene ID" value="AUR62023314"/>
</dbReference>
<keyword evidence="7" id="KW-1133">Transmembrane helix</keyword>
<keyword evidence="11" id="KW-1185">Reference proteome</keyword>
<dbReference type="PIRSF" id="PIRSF036417">
    <property type="entry name" value="3-ktacl-CoA_syn"/>
    <property type="match status" value="1"/>
</dbReference>
<keyword evidence="7" id="KW-0812">Transmembrane</keyword>
<dbReference type="Pfam" id="PF08392">
    <property type="entry name" value="FAE1_CUT1_RppA"/>
    <property type="match status" value="1"/>
</dbReference>
<comment type="similarity">
    <text evidence="2 6">Belongs to the thiolase-like superfamily. Chalcone/stilbene synthases family.</text>
</comment>
<dbReference type="InterPro" id="IPR012392">
    <property type="entry name" value="3-ktacl-CoA_syn"/>
</dbReference>
<keyword evidence="7" id="KW-0472">Membrane</keyword>
<dbReference type="CDD" id="cd00831">
    <property type="entry name" value="CHS_like"/>
    <property type="match status" value="1"/>
</dbReference>
<dbReference type="EC" id="2.3.1.-" evidence="6"/>
<dbReference type="Pfam" id="PF08541">
    <property type="entry name" value="ACP_syn_III_C"/>
    <property type="match status" value="1"/>
</dbReference>
<dbReference type="RefSeq" id="XP_021755134.1">
    <property type="nucleotide sequence ID" value="XM_021899442.1"/>
</dbReference>
<dbReference type="GeneID" id="110720412"/>
<dbReference type="OrthoDB" id="329835at2759"/>
<dbReference type="InterPro" id="IPR013747">
    <property type="entry name" value="ACP_syn_III_C"/>
</dbReference>
<comment type="pathway">
    <text evidence="1 6">Lipid metabolism; fatty acid biosynthesis.</text>
</comment>
<keyword evidence="3 6" id="KW-0808">Transferase</keyword>
<evidence type="ECO:0000256" key="6">
    <source>
        <dbReference type="PIRNR" id="PIRNR036417"/>
    </source>
</evidence>
<evidence type="ECO:0000256" key="1">
    <source>
        <dbReference type="ARBA" id="ARBA00005194"/>
    </source>
</evidence>
<proteinExistence type="inferred from homology"/>
<feature type="transmembrane region" description="Helical" evidence="7">
    <location>
        <begin position="20"/>
        <end position="36"/>
    </location>
</feature>
<dbReference type="AlphaFoldDB" id="A0A803M4E1"/>
<dbReference type="Proteomes" id="UP000596660">
    <property type="component" value="Unplaced"/>
</dbReference>
<evidence type="ECO:0000256" key="3">
    <source>
        <dbReference type="ARBA" id="ARBA00022679"/>
    </source>
</evidence>
<gene>
    <name evidence="10" type="primary">LOC110720412</name>
</gene>
<evidence type="ECO:0000256" key="7">
    <source>
        <dbReference type="SAM" id="Phobius"/>
    </source>
</evidence>
<evidence type="ECO:0000259" key="8">
    <source>
        <dbReference type="Pfam" id="PF08392"/>
    </source>
</evidence>
<dbReference type="Gramene" id="AUR62023314-RA">
    <property type="protein sequence ID" value="AUR62023314-RA:cds"/>
    <property type="gene ID" value="AUR62023314"/>
</dbReference>
<evidence type="ECO:0000256" key="4">
    <source>
        <dbReference type="ARBA" id="ARBA00023315"/>
    </source>
</evidence>
<dbReference type="SUPFAM" id="SSF53901">
    <property type="entry name" value="Thiolase-like"/>
    <property type="match status" value="2"/>
</dbReference>
<reference evidence="10" key="2">
    <citation type="submission" date="2021-03" db="UniProtKB">
        <authorList>
            <consortium name="EnsemblPlants"/>
        </authorList>
    </citation>
    <scope>IDENTIFICATION</scope>
</reference>
<evidence type="ECO:0000259" key="9">
    <source>
        <dbReference type="Pfam" id="PF08541"/>
    </source>
</evidence>
<dbReference type="PANTHER" id="PTHR31561">
    <property type="entry name" value="3-KETOACYL-COA SYNTHASE"/>
    <property type="match status" value="1"/>
</dbReference>
<evidence type="ECO:0000313" key="10">
    <source>
        <dbReference type="EnsemblPlants" id="AUR62023314-RA:cds"/>
    </source>
</evidence>
<dbReference type="GO" id="GO:0016020">
    <property type="term" value="C:membrane"/>
    <property type="evidence" value="ECO:0007669"/>
    <property type="project" value="InterPro"/>
</dbReference>
<reference evidence="10" key="1">
    <citation type="journal article" date="2017" name="Nature">
        <title>The genome of Chenopodium quinoa.</title>
        <authorList>
            <person name="Jarvis D.E."/>
            <person name="Ho Y.S."/>
            <person name="Lightfoot D.J."/>
            <person name="Schmoeckel S.M."/>
            <person name="Li B."/>
            <person name="Borm T.J.A."/>
            <person name="Ohyanagi H."/>
            <person name="Mineta K."/>
            <person name="Michell C.T."/>
            <person name="Saber N."/>
            <person name="Kharbatia N.M."/>
            <person name="Rupper R.R."/>
            <person name="Sharp A.R."/>
            <person name="Dally N."/>
            <person name="Boughton B.A."/>
            <person name="Woo Y.H."/>
            <person name="Gao G."/>
            <person name="Schijlen E.G.W.M."/>
            <person name="Guo X."/>
            <person name="Momin A.A."/>
            <person name="Negrao S."/>
            <person name="Al-Babili S."/>
            <person name="Gehring C."/>
            <person name="Roessner U."/>
            <person name="Jung C."/>
            <person name="Murphy K."/>
            <person name="Arold S.T."/>
            <person name="Gojobori T."/>
            <person name="van der Linden C.G."/>
            <person name="van Loo E.N."/>
            <person name="Jellen E.N."/>
            <person name="Maughan P.J."/>
            <person name="Tester M."/>
        </authorList>
    </citation>
    <scope>NUCLEOTIDE SEQUENCE [LARGE SCALE GENOMIC DNA]</scope>
    <source>
        <strain evidence="10">cv. PI 614886</strain>
    </source>
</reference>
<dbReference type="GO" id="GO:0009922">
    <property type="term" value="F:fatty acid elongase activity"/>
    <property type="evidence" value="ECO:0007669"/>
    <property type="project" value="UniProtKB-EC"/>
</dbReference>
<name>A0A803M4E1_CHEQI</name>
<dbReference type="UniPathway" id="UPA00094"/>
<dbReference type="InterPro" id="IPR016039">
    <property type="entry name" value="Thiolase-like"/>
</dbReference>
<feature type="domain" description="FAE" evidence="8">
    <location>
        <begin position="36"/>
        <end position="323"/>
    </location>
</feature>
<evidence type="ECO:0000256" key="5">
    <source>
        <dbReference type="ARBA" id="ARBA00047375"/>
    </source>
</evidence>
<organism evidence="10 11">
    <name type="scientific">Chenopodium quinoa</name>
    <name type="common">Quinoa</name>
    <dbReference type="NCBI Taxonomy" id="63459"/>
    <lineage>
        <taxon>Eukaryota</taxon>
        <taxon>Viridiplantae</taxon>
        <taxon>Streptophyta</taxon>
        <taxon>Embryophyta</taxon>
        <taxon>Tracheophyta</taxon>
        <taxon>Spermatophyta</taxon>
        <taxon>Magnoliopsida</taxon>
        <taxon>eudicotyledons</taxon>
        <taxon>Gunneridae</taxon>
        <taxon>Pentapetalae</taxon>
        <taxon>Caryophyllales</taxon>
        <taxon>Chenopodiaceae</taxon>
        <taxon>Chenopodioideae</taxon>
        <taxon>Atripliceae</taxon>
        <taxon>Chenopodium</taxon>
    </lineage>
</organism>
<accession>A0A803M4E1</accession>
<comment type="catalytic activity">
    <reaction evidence="5">
        <text>a very-long-chain acyl-CoA + malonyl-CoA + H(+) = a very-long-chain 3-oxoacyl-CoA + CO2 + CoA</text>
        <dbReference type="Rhea" id="RHEA:32727"/>
        <dbReference type="ChEBI" id="CHEBI:15378"/>
        <dbReference type="ChEBI" id="CHEBI:16526"/>
        <dbReference type="ChEBI" id="CHEBI:57287"/>
        <dbReference type="ChEBI" id="CHEBI:57384"/>
        <dbReference type="ChEBI" id="CHEBI:90725"/>
        <dbReference type="ChEBI" id="CHEBI:90736"/>
        <dbReference type="EC" id="2.3.1.199"/>
    </reaction>
</comment>
<dbReference type="GO" id="GO:0006633">
    <property type="term" value="P:fatty acid biosynthetic process"/>
    <property type="evidence" value="ECO:0007669"/>
    <property type="project" value="UniProtKB-UniPathway"/>
</dbReference>
<dbReference type="SMR" id="A0A803M4E1"/>
<protein>
    <recommendedName>
        <fullName evidence="6">3-ketoacyl-CoA synthase</fullName>
        <ecNumber evidence="6">2.3.1.-</ecNumber>
    </recommendedName>
</protein>
<dbReference type="InterPro" id="IPR013601">
    <property type="entry name" value="FAE1_typ3_polyketide_synth"/>
</dbReference>
<feature type="domain" description="Beta-ketoacyl-[acyl-carrier-protein] synthase III C-terminal" evidence="9">
    <location>
        <begin position="341"/>
        <end position="422"/>
    </location>
</feature>